<evidence type="ECO:0000313" key="1">
    <source>
        <dbReference type="EMBL" id="CAG8779967.1"/>
    </source>
</evidence>
<accession>A0ACA9R6W9</accession>
<comment type="caution">
    <text evidence="1">The sequence shown here is derived from an EMBL/GenBank/DDBJ whole genome shotgun (WGS) entry which is preliminary data.</text>
</comment>
<name>A0ACA9R6W9_9GLOM</name>
<keyword evidence="2" id="KW-1185">Reference proteome</keyword>
<protein>
    <submittedName>
        <fullName evidence="1">37058_t:CDS:1</fullName>
    </submittedName>
</protein>
<sequence length="481" mass="54548">MEDDELITLFQAIGLKEQRAKDTVKNKKLALALQNTISEAGFTRSGCDKSIGDLLYTLASTVSKDASPHLGYLARAISDNRLTSSDQVTAAIKFAETANEEINDEEFNRACGVGVVVTPDQITAAIASHLEANKDALISERYKLLGPLLAQARQIPELRWSNGVAVKNELEKQVIAIIGPKDERDVTVKGKKKDKEPKSTSVSNQKISTPPVESKKNSIPNMFLEGELSKLHKPGGNKQIKPELMEQHLKATGGKVLTRFPPEPNGFLHIGHAKAINVNFGYAKAHNGLCYLRYDDTNPEAEEERYFDSIRETVEWLGFTPWKITYSSDHFDKLYELAVELIKRDKAYACSCTPEEMHEMRGGDNGGERKECVHRNRPIEESLAEFQKMKEGRYKESEVTLRMKMDMQSGNPQFWDLVAYRVLYTPHHRTGDKWCIYPTYDYTHCLCDSFENISHSLCTLEFRMSRESYYWLCDALEVYKP</sequence>
<proteinExistence type="predicted"/>
<reference evidence="1" key="1">
    <citation type="submission" date="2021-06" db="EMBL/GenBank/DDBJ databases">
        <authorList>
            <person name="Kallberg Y."/>
            <person name="Tangrot J."/>
            <person name="Rosling A."/>
        </authorList>
    </citation>
    <scope>NUCLEOTIDE SEQUENCE</scope>
    <source>
        <strain evidence="1">MA461A</strain>
    </source>
</reference>
<dbReference type="Proteomes" id="UP000789920">
    <property type="component" value="Unassembled WGS sequence"/>
</dbReference>
<organism evidence="1 2">
    <name type="scientific">Racocetra persica</name>
    <dbReference type="NCBI Taxonomy" id="160502"/>
    <lineage>
        <taxon>Eukaryota</taxon>
        <taxon>Fungi</taxon>
        <taxon>Fungi incertae sedis</taxon>
        <taxon>Mucoromycota</taxon>
        <taxon>Glomeromycotina</taxon>
        <taxon>Glomeromycetes</taxon>
        <taxon>Diversisporales</taxon>
        <taxon>Gigasporaceae</taxon>
        <taxon>Racocetra</taxon>
    </lineage>
</organism>
<dbReference type="EMBL" id="CAJVQC010044649">
    <property type="protein sequence ID" value="CAG8779967.1"/>
    <property type="molecule type" value="Genomic_DNA"/>
</dbReference>
<feature type="non-terminal residue" evidence="1">
    <location>
        <position position="481"/>
    </location>
</feature>
<evidence type="ECO:0000313" key="2">
    <source>
        <dbReference type="Proteomes" id="UP000789920"/>
    </source>
</evidence>
<gene>
    <name evidence="1" type="ORF">RPERSI_LOCUS17436</name>
</gene>
<feature type="non-terminal residue" evidence="1">
    <location>
        <position position="1"/>
    </location>
</feature>